<dbReference type="RefSeq" id="WP_117725485.1">
    <property type="nucleotide sequence ID" value="NZ_QSUL01000020.1"/>
</dbReference>
<gene>
    <name evidence="3" type="ORF">DXB65_21290</name>
</gene>
<proteinExistence type="inferred from homology"/>
<dbReference type="Gene3D" id="3.40.50.11780">
    <property type="match status" value="1"/>
</dbReference>
<organism evidence="3 4">
    <name type="scientific">Bacteroides oleiciplenus</name>
    <dbReference type="NCBI Taxonomy" id="626931"/>
    <lineage>
        <taxon>Bacteria</taxon>
        <taxon>Pseudomonadati</taxon>
        <taxon>Bacteroidota</taxon>
        <taxon>Bacteroidia</taxon>
        <taxon>Bacteroidales</taxon>
        <taxon>Bacteroidaceae</taxon>
        <taxon>Bacteroides</taxon>
    </lineage>
</organism>
<comment type="similarity">
    <text evidence="1">Belongs to the myoviridae tail sheath protein family.</text>
</comment>
<dbReference type="Pfam" id="PF17482">
    <property type="entry name" value="Phage_sheath_1C"/>
    <property type="match status" value="1"/>
</dbReference>
<comment type="caution">
    <text evidence="3">The sequence shown here is derived from an EMBL/GenBank/DDBJ whole genome shotgun (WGS) entry which is preliminary data.</text>
</comment>
<dbReference type="PANTHER" id="PTHR35861">
    <property type="match status" value="1"/>
</dbReference>
<protein>
    <submittedName>
        <fullName evidence="3">Phage tail sheath family protein</fullName>
    </submittedName>
</protein>
<dbReference type="Proteomes" id="UP000260983">
    <property type="component" value="Unassembled WGS sequence"/>
</dbReference>
<dbReference type="InterPro" id="IPR052042">
    <property type="entry name" value="Tail_sheath_structural"/>
</dbReference>
<dbReference type="InterPro" id="IPR020287">
    <property type="entry name" value="Tail_sheath_C"/>
</dbReference>
<reference evidence="3 4" key="1">
    <citation type="submission" date="2018-08" db="EMBL/GenBank/DDBJ databases">
        <title>A genome reference for cultivated species of the human gut microbiota.</title>
        <authorList>
            <person name="Zou Y."/>
            <person name="Xue W."/>
            <person name="Luo G."/>
        </authorList>
    </citation>
    <scope>NUCLEOTIDE SEQUENCE [LARGE SCALE GENOMIC DNA]</scope>
    <source>
        <strain evidence="3 4">OM05-15BH</strain>
    </source>
</reference>
<sequence>MGNMKTPGVYIVEKNAFPNSVVEAPTAIPAFIGITEKAQSGNDDLTGIPWKISSMTEYLQCFGGAPELKFNVDIKKYFYLSKDQKVADPKKALAETLVEPASKIFKYCVCPVGETGKVTFNKDSAGTETKTGENGEATPVGYAFCVDGENKYTLYYNMMLFFANGGSTCYVVSMGGYGDSKNTLGDKKVETALDALKKIQEVTLIIVPEAVETDACAKIQQLMLKHCGEMTNRFTILDMSPKYPGNSPLDTHIETFQGNIGSNYLSYGAAYFPWLNTSVLGDRDLDGGMFSWTMNADVYAKITKFSQTDSQLQKIVDFFMKTTILFEEDKSKENETVTIGGKKYKYEEVKEEDLKKDLGEKFTVTVKEDLTATPHKKTITLLSPDAVDKNDFHQALVSGSILYQQAMKAVKKYLNLLPPSAAMAGIYTMVDNSRGVWKAPANVTLNYVDSTTKDIDDEQQAGLNAPMNGKAINVIRPFRGEGIKVWGARTLDGNSLDWCYINVRRTLLFLEESVKNASRAYVFEPNDAGTWINMKCMIESFLRSVWKRGGLAGATPEDAFSVHVGLGDTMTADDILEGIMRITVLVAVTHPAEFIEITFQQQMQKS</sequence>
<evidence type="ECO:0000313" key="4">
    <source>
        <dbReference type="Proteomes" id="UP000260983"/>
    </source>
</evidence>
<dbReference type="EMBL" id="QSUL01000020">
    <property type="protein sequence ID" value="RGN31246.1"/>
    <property type="molecule type" value="Genomic_DNA"/>
</dbReference>
<name>A0A3E5B0Y3_9BACE</name>
<accession>A0A3E5B0Y3</accession>
<evidence type="ECO:0000256" key="1">
    <source>
        <dbReference type="ARBA" id="ARBA00008005"/>
    </source>
</evidence>
<dbReference type="PANTHER" id="PTHR35861:SF1">
    <property type="entry name" value="PHAGE TAIL SHEATH PROTEIN"/>
    <property type="match status" value="1"/>
</dbReference>
<dbReference type="AlphaFoldDB" id="A0A3E5B0Y3"/>
<evidence type="ECO:0000259" key="2">
    <source>
        <dbReference type="Pfam" id="PF17482"/>
    </source>
</evidence>
<evidence type="ECO:0000313" key="3">
    <source>
        <dbReference type="EMBL" id="RGN31246.1"/>
    </source>
</evidence>
<feature type="domain" description="Tail sheath protein C-terminal" evidence="2">
    <location>
        <begin position="497"/>
        <end position="601"/>
    </location>
</feature>